<dbReference type="AlphaFoldDB" id="A0A2S2N7W0"/>
<name>A0A2S2N7W0_SCHGA</name>
<accession>A0A2S2N7W0</accession>
<organism evidence="1">
    <name type="scientific">Schizaphis graminum</name>
    <name type="common">Green bug aphid</name>
    <dbReference type="NCBI Taxonomy" id="13262"/>
    <lineage>
        <taxon>Eukaryota</taxon>
        <taxon>Metazoa</taxon>
        <taxon>Ecdysozoa</taxon>
        <taxon>Arthropoda</taxon>
        <taxon>Hexapoda</taxon>
        <taxon>Insecta</taxon>
        <taxon>Pterygota</taxon>
        <taxon>Neoptera</taxon>
        <taxon>Paraneoptera</taxon>
        <taxon>Hemiptera</taxon>
        <taxon>Sternorrhyncha</taxon>
        <taxon>Aphidomorpha</taxon>
        <taxon>Aphidoidea</taxon>
        <taxon>Aphididae</taxon>
        <taxon>Aphidini</taxon>
        <taxon>Schizaphis</taxon>
    </lineage>
</organism>
<evidence type="ECO:0000313" key="1">
    <source>
        <dbReference type="EMBL" id="MBY13168.1"/>
    </source>
</evidence>
<sequence length="168" mass="19244">MRRKSRHKYIAVQHVELGISGRYEFRCCRSRGHNDIISCTTLLYISVNCVKLRACLLCLRSNPIENLCVACVCLLFLNEKNCLATGEDESQQFLLYYYMYMLMSATRSTRGYYGLSILNYIPIPLYSPYQPDGHVKLIFQSVSFVTSRARACISSGFFATRIPCTCII</sequence>
<proteinExistence type="predicted"/>
<protein>
    <submittedName>
        <fullName evidence="1">Uncharacterized protein</fullName>
    </submittedName>
</protein>
<reference evidence="1" key="1">
    <citation type="submission" date="2018-04" db="EMBL/GenBank/DDBJ databases">
        <title>Transcriptome of Schizaphis graminum biotype I.</title>
        <authorList>
            <person name="Scully E.D."/>
            <person name="Geib S.M."/>
            <person name="Palmer N.A."/>
            <person name="Koch K."/>
            <person name="Bradshaw J."/>
            <person name="Heng-Moss T."/>
            <person name="Sarath G."/>
        </authorList>
    </citation>
    <scope>NUCLEOTIDE SEQUENCE</scope>
</reference>
<dbReference type="EMBL" id="GGMR01000549">
    <property type="protein sequence ID" value="MBY13168.1"/>
    <property type="molecule type" value="Transcribed_RNA"/>
</dbReference>
<gene>
    <name evidence="1" type="ORF">g.175472</name>
</gene>